<dbReference type="NCBIfam" id="NF007797">
    <property type="entry name" value="PRK10502.1"/>
    <property type="match status" value="1"/>
</dbReference>
<evidence type="ECO:0000313" key="4">
    <source>
        <dbReference type="Proteomes" id="UP000076848"/>
    </source>
</evidence>
<evidence type="ECO:0000313" key="3">
    <source>
        <dbReference type="EMBL" id="SAI65534.1"/>
    </source>
</evidence>
<sequence>MESFQRLDSFRMPAGFRGRHVLVVQLWRIAQATLFRGSPQFAYGFRRALLRAFGARVGRGVLVRPSAQITYPWKVSLGDYAWVGDDVVLYSLDAITIGPHAVVSQRSYLCAGYHDIDAADFPIRSGPIVVEAGAWLATDVFVAAGITVRCNAVVGARSSVFKDVPPNMVCHGSPCQPVRRRTALCARP</sequence>
<reference evidence="3 4" key="1">
    <citation type="submission" date="2016-04" db="EMBL/GenBank/DDBJ databases">
        <authorList>
            <consortium name="Pathogen Informatics"/>
        </authorList>
    </citation>
    <scope>NUCLEOTIDE SEQUENCE [LARGE SCALE GENOMIC DNA]</scope>
    <source>
        <strain evidence="3 4">H050680373</strain>
    </source>
</reference>
<dbReference type="PANTHER" id="PTHR23416:SF23">
    <property type="entry name" value="ACETYLTRANSFERASE C18B11.09C-RELATED"/>
    <property type="match status" value="1"/>
</dbReference>
<dbReference type="InterPro" id="IPR051159">
    <property type="entry name" value="Hexapeptide_acetyltransf"/>
</dbReference>
<protein>
    <submittedName>
        <fullName evidence="3">Galactoside O-acetyltransferase</fullName>
        <ecNumber evidence="3">2.3.1.18</ecNumber>
    </submittedName>
</protein>
<dbReference type="EMBL" id="FKIF01000001">
    <property type="protein sequence ID" value="SAI65534.1"/>
    <property type="molecule type" value="Genomic_DNA"/>
</dbReference>
<keyword evidence="4" id="KW-1185">Reference proteome</keyword>
<keyword evidence="3" id="KW-0012">Acyltransferase</keyword>
<dbReference type="GO" id="GO:0005829">
    <property type="term" value="C:cytosol"/>
    <property type="evidence" value="ECO:0007669"/>
    <property type="project" value="TreeGrafter"/>
</dbReference>
<keyword evidence="2 3" id="KW-0808">Transferase</keyword>
<dbReference type="Gene3D" id="2.160.10.10">
    <property type="entry name" value="Hexapeptide repeat proteins"/>
    <property type="match status" value="1"/>
</dbReference>
<gene>
    <name evidence="3" type="primary">lacA</name>
    <name evidence="3" type="ORF">SAMEA3906486_00277</name>
</gene>
<dbReference type="AlphaFoldDB" id="A0A157S554"/>
<proteinExistence type="inferred from homology"/>
<dbReference type="SUPFAM" id="SSF51161">
    <property type="entry name" value="Trimeric LpxA-like enzymes"/>
    <property type="match status" value="1"/>
</dbReference>
<dbReference type="Proteomes" id="UP000076848">
    <property type="component" value="Unassembled WGS sequence"/>
</dbReference>
<dbReference type="OrthoDB" id="272049at2"/>
<organism evidence="3 4">
    <name type="scientific">Bordetella ansorpii</name>
    <dbReference type="NCBI Taxonomy" id="288768"/>
    <lineage>
        <taxon>Bacteria</taxon>
        <taxon>Pseudomonadati</taxon>
        <taxon>Pseudomonadota</taxon>
        <taxon>Betaproteobacteria</taxon>
        <taxon>Burkholderiales</taxon>
        <taxon>Alcaligenaceae</taxon>
        <taxon>Bordetella</taxon>
    </lineage>
</organism>
<dbReference type="RefSeq" id="WP_066122718.1">
    <property type="nucleotide sequence ID" value="NZ_FKIF01000001.1"/>
</dbReference>
<dbReference type="CDD" id="cd05825">
    <property type="entry name" value="LbH_wcaF_like"/>
    <property type="match status" value="1"/>
</dbReference>
<dbReference type="GO" id="GO:0008870">
    <property type="term" value="F:galactoside O-acetyltransferase activity"/>
    <property type="evidence" value="ECO:0007669"/>
    <property type="project" value="UniProtKB-EC"/>
</dbReference>
<name>A0A157S554_9BORD</name>
<dbReference type="PANTHER" id="PTHR23416">
    <property type="entry name" value="SIALIC ACID SYNTHASE-RELATED"/>
    <property type="match status" value="1"/>
</dbReference>
<dbReference type="EC" id="2.3.1.18" evidence="3"/>
<dbReference type="InterPro" id="IPR011004">
    <property type="entry name" value="Trimer_LpxA-like_sf"/>
</dbReference>
<evidence type="ECO:0000256" key="2">
    <source>
        <dbReference type="ARBA" id="ARBA00022679"/>
    </source>
</evidence>
<accession>A0A157S554</accession>
<dbReference type="STRING" id="288768.SAMEA3906486_00277"/>
<evidence type="ECO:0000256" key="1">
    <source>
        <dbReference type="ARBA" id="ARBA00007274"/>
    </source>
</evidence>
<comment type="similarity">
    <text evidence="1">Belongs to the transferase hexapeptide repeat family.</text>
</comment>